<dbReference type="Proteomes" id="UP000011991">
    <property type="component" value="Unassembled WGS sequence"/>
</dbReference>
<comment type="caution">
    <text evidence="1">The sequence shown here is derived from an EMBL/GenBank/DDBJ whole genome shotgun (WGS) entry which is preliminary data.</text>
</comment>
<accession>M5RQY0</accession>
<name>M5RQY0_9BACT</name>
<gene>
    <name evidence="1" type="ORF">RMSM_01360</name>
</gene>
<organism evidence="1 2">
    <name type="scientific">Rhodopirellula maiorica SM1</name>
    <dbReference type="NCBI Taxonomy" id="1265738"/>
    <lineage>
        <taxon>Bacteria</taxon>
        <taxon>Pseudomonadati</taxon>
        <taxon>Planctomycetota</taxon>
        <taxon>Planctomycetia</taxon>
        <taxon>Pirellulales</taxon>
        <taxon>Pirellulaceae</taxon>
        <taxon>Novipirellula</taxon>
    </lineage>
</organism>
<evidence type="ECO:0000313" key="2">
    <source>
        <dbReference type="Proteomes" id="UP000011991"/>
    </source>
</evidence>
<dbReference type="PATRIC" id="fig|1265738.3.peg.1349"/>
<protein>
    <submittedName>
        <fullName evidence="1">Uncharacterized protein</fullName>
    </submittedName>
</protein>
<dbReference type="AlphaFoldDB" id="M5RQY0"/>
<evidence type="ECO:0000313" key="1">
    <source>
        <dbReference type="EMBL" id="EMI21705.1"/>
    </source>
</evidence>
<sequence>MTFRLQYRSSADSRTKNACFCFGSSTENDQLFKAGTMIGLNRHGIFDGSWANMTSGAGKKASLDPTETFDVTVTIDLEHSKAILVVGKTRIEQSLPKSLESVTHVGIYAKETSSEFTMPVRTSE</sequence>
<keyword evidence="2" id="KW-1185">Reference proteome</keyword>
<reference evidence="1 2" key="1">
    <citation type="journal article" date="2013" name="Mar. Genomics">
        <title>Expression of sulfatases in Rhodopirellula baltica and the diversity of sulfatases in the genus Rhodopirellula.</title>
        <authorList>
            <person name="Wegner C.E."/>
            <person name="Richter-Heitmann T."/>
            <person name="Klindworth A."/>
            <person name="Klockow C."/>
            <person name="Richter M."/>
            <person name="Achstetter T."/>
            <person name="Glockner F.O."/>
            <person name="Harder J."/>
        </authorList>
    </citation>
    <scope>NUCLEOTIDE SEQUENCE [LARGE SCALE GENOMIC DNA]</scope>
    <source>
        <strain evidence="1 2">SM1</strain>
    </source>
</reference>
<dbReference type="EMBL" id="ANOG01000203">
    <property type="protein sequence ID" value="EMI21705.1"/>
    <property type="molecule type" value="Genomic_DNA"/>
</dbReference>
<proteinExistence type="predicted"/>